<keyword evidence="8" id="KW-1185">Reference proteome</keyword>
<feature type="compositionally biased region" description="Acidic residues" evidence="6">
    <location>
        <begin position="34"/>
        <end position="54"/>
    </location>
</feature>
<dbReference type="FunFam" id="2.130.10.10:FF:000074">
    <property type="entry name" value="Angio-associated migratory cell protein-like protein"/>
    <property type="match status" value="1"/>
</dbReference>
<evidence type="ECO:0000256" key="3">
    <source>
        <dbReference type="ARBA" id="ARBA00022574"/>
    </source>
</evidence>
<dbReference type="SMART" id="SM00320">
    <property type="entry name" value="WD40"/>
    <property type="match status" value="8"/>
</dbReference>
<sequence>MSVGGSPHLDDDEYEEDNDEIFLDESDIIHEVPIDDEDLPDADDSDSEHVEEPDDSVHIFTGHTGELYSVACSPTDAVLVATGGGDDKGFLWKLGQGDWASELQGHKDSVSSLAFSYDGQFLASGSLDGTVQLWNASGNPTGVLDGPGGGIEWLKWHPRGHVLLAGSEDSTVWMWNADKVAFLNMFAGHASSVTCGDFTPDGKTICTGSDDATLRIWNPKSGENIHVVRGHPYHTEGLTCLSINSTSTLALTGSKDGSAHIVNITTGKVISTLASHSDSIECLGFAPSDSWAAIGGLDKKLVIWDVEHSLSRGTCDHEDGVTCLTWLGAWHVATGCVDGNVRLWDSRSGECVRTFRGHSDAIQSISVSANKDYLVSASIDGTARVFELEGLQ</sequence>
<dbReference type="InterPro" id="IPR020472">
    <property type="entry name" value="WD40_PAC1"/>
</dbReference>
<dbReference type="AlphaFoldDB" id="A0A4P1QPX2"/>
<evidence type="ECO:0000256" key="5">
    <source>
        <dbReference type="PROSITE-ProRule" id="PRU00221"/>
    </source>
</evidence>
<keyword evidence="3 5" id="KW-0853">WD repeat</keyword>
<name>A0A4P1QPX2_LUPAN</name>
<feature type="repeat" description="WD" evidence="5">
    <location>
        <begin position="60"/>
        <end position="102"/>
    </location>
</feature>
<evidence type="ECO:0000256" key="2">
    <source>
        <dbReference type="ARBA" id="ARBA00022490"/>
    </source>
</evidence>
<dbReference type="InterPro" id="IPR051179">
    <property type="entry name" value="WD_repeat_multifunction"/>
</dbReference>
<dbReference type="STRING" id="3871.A0A4P1QPX2"/>
<keyword evidence="4" id="KW-0677">Repeat</keyword>
<feature type="repeat" description="WD" evidence="5">
    <location>
        <begin position="355"/>
        <end position="392"/>
    </location>
</feature>
<dbReference type="GO" id="GO:0005737">
    <property type="term" value="C:cytoplasm"/>
    <property type="evidence" value="ECO:0007669"/>
    <property type="project" value="UniProtKB-SubCell"/>
</dbReference>
<dbReference type="Gene3D" id="2.130.10.10">
    <property type="entry name" value="YVTN repeat-like/Quinoprotein amine dehydrogenase"/>
    <property type="match status" value="1"/>
</dbReference>
<dbReference type="InterPro" id="IPR019775">
    <property type="entry name" value="WD40_repeat_CS"/>
</dbReference>
<dbReference type="KEGG" id="lang:109334664"/>
<gene>
    <name evidence="7" type="ORF">TanjilG_26572</name>
</gene>
<dbReference type="CDD" id="cd00200">
    <property type="entry name" value="WD40"/>
    <property type="match status" value="1"/>
</dbReference>
<dbReference type="PANTHER" id="PTHR19857:SF8">
    <property type="entry name" value="ANGIO-ASSOCIATED MIGRATORY CELL PROTEIN"/>
    <property type="match status" value="1"/>
</dbReference>
<dbReference type="PROSITE" id="PS50082">
    <property type="entry name" value="WD_REPEATS_2"/>
    <property type="match status" value="7"/>
</dbReference>
<evidence type="ECO:0000256" key="1">
    <source>
        <dbReference type="ARBA" id="ARBA00004496"/>
    </source>
</evidence>
<protein>
    <submittedName>
        <fullName evidence="7">Uncharacterized protein</fullName>
    </submittedName>
</protein>
<dbReference type="PANTHER" id="PTHR19857">
    <property type="entry name" value="MITOCHONDRIAL DIVISION PROTEIN 1-RELATED"/>
    <property type="match status" value="1"/>
</dbReference>
<feature type="repeat" description="WD" evidence="5">
    <location>
        <begin position="103"/>
        <end position="135"/>
    </location>
</feature>
<evidence type="ECO:0000256" key="6">
    <source>
        <dbReference type="SAM" id="MobiDB-lite"/>
    </source>
</evidence>
<dbReference type="OrthoDB" id="10261640at2759"/>
<feature type="region of interest" description="Disordered" evidence="6">
    <location>
        <begin position="1"/>
        <end position="54"/>
    </location>
</feature>
<reference evidence="7 8" key="1">
    <citation type="journal article" date="2017" name="Plant Biotechnol. J.">
        <title>A comprehensive draft genome sequence for lupin (Lupinus angustifolius), an emerging health food: insights into plant-microbe interactions and legume evolution.</title>
        <authorList>
            <person name="Hane J.K."/>
            <person name="Ming Y."/>
            <person name="Kamphuis L.G."/>
            <person name="Nelson M.N."/>
            <person name="Garg G."/>
            <person name="Atkins C.A."/>
            <person name="Bayer P.E."/>
            <person name="Bravo A."/>
            <person name="Bringans S."/>
            <person name="Cannon S."/>
            <person name="Edwards D."/>
            <person name="Foley R."/>
            <person name="Gao L.L."/>
            <person name="Harrison M.J."/>
            <person name="Huang W."/>
            <person name="Hurgobin B."/>
            <person name="Li S."/>
            <person name="Liu C.W."/>
            <person name="McGrath A."/>
            <person name="Morahan G."/>
            <person name="Murray J."/>
            <person name="Weller J."/>
            <person name="Jian J."/>
            <person name="Singh K.B."/>
        </authorList>
    </citation>
    <scope>NUCLEOTIDE SEQUENCE [LARGE SCALE GENOMIC DNA]</scope>
    <source>
        <strain evidence="8">cv. Tanjil</strain>
        <tissue evidence="7">Whole plant</tissue>
    </source>
</reference>
<dbReference type="InterPro" id="IPR011047">
    <property type="entry name" value="Quinoprotein_ADH-like_sf"/>
</dbReference>
<evidence type="ECO:0000313" key="7">
    <source>
        <dbReference type="EMBL" id="OIV91719.1"/>
    </source>
</evidence>
<dbReference type="PROSITE" id="PS50294">
    <property type="entry name" value="WD_REPEATS_REGION"/>
    <property type="match status" value="5"/>
</dbReference>
<comment type="subcellular location">
    <subcellularLocation>
        <location evidence="1">Cytoplasm</location>
    </subcellularLocation>
</comment>
<evidence type="ECO:0000256" key="4">
    <source>
        <dbReference type="ARBA" id="ARBA00022737"/>
    </source>
</evidence>
<feature type="repeat" description="WD" evidence="5">
    <location>
        <begin position="186"/>
        <end position="227"/>
    </location>
</feature>
<feature type="compositionally biased region" description="Acidic residues" evidence="6">
    <location>
        <begin position="10"/>
        <end position="26"/>
    </location>
</feature>
<feature type="repeat" description="WD" evidence="5">
    <location>
        <begin position="273"/>
        <end position="307"/>
    </location>
</feature>
<dbReference type="SUPFAM" id="SSF50998">
    <property type="entry name" value="Quinoprotein alcohol dehydrogenase-like"/>
    <property type="match status" value="1"/>
</dbReference>
<dbReference type="EMBL" id="CM007379">
    <property type="protein sequence ID" value="OIV91719.1"/>
    <property type="molecule type" value="Genomic_DNA"/>
</dbReference>
<dbReference type="PROSITE" id="PS00678">
    <property type="entry name" value="WD_REPEATS_1"/>
    <property type="match status" value="2"/>
</dbReference>
<dbReference type="Pfam" id="PF00400">
    <property type="entry name" value="WD40"/>
    <property type="match status" value="8"/>
</dbReference>
<feature type="repeat" description="WD" evidence="5">
    <location>
        <begin position="314"/>
        <end position="354"/>
    </location>
</feature>
<dbReference type="PRINTS" id="PR00320">
    <property type="entry name" value="GPROTEINBRPT"/>
</dbReference>
<dbReference type="Gramene" id="OIV91719">
    <property type="protein sequence ID" value="OIV91719"/>
    <property type="gene ID" value="TanjilG_26572"/>
</dbReference>
<proteinExistence type="predicted"/>
<evidence type="ECO:0000313" key="8">
    <source>
        <dbReference type="Proteomes" id="UP000188354"/>
    </source>
</evidence>
<dbReference type="Proteomes" id="UP000188354">
    <property type="component" value="Chromosome LG19"/>
</dbReference>
<accession>A0A4P1QPX2</accession>
<organism evidence="7 8">
    <name type="scientific">Lupinus angustifolius</name>
    <name type="common">Narrow-leaved blue lupine</name>
    <dbReference type="NCBI Taxonomy" id="3871"/>
    <lineage>
        <taxon>Eukaryota</taxon>
        <taxon>Viridiplantae</taxon>
        <taxon>Streptophyta</taxon>
        <taxon>Embryophyta</taxon>
        <taxon>Tracheophyta</taxon>
        <taxon>Spermatophyta</taxon>
        <taxon>Magnoliopsida</taxon>
        <taxon>eudicotyledons</taxon>
        <taxon>Gunneridae</taxon>
        <taxon>Pentapetalae</taxon>
        <taxon>rosids</taxon>
        <taxon>fabids</taxon>
        <taxon>Fabales</taxon>
        <taxon>Fabaceae</taxon>
        <taxon>Papilionoideae</taxon>
        <taxon>50 kb inversion clade</taxon>
        <taxon>genistoids sensu lato</taxon>
        <taxon>core genistoids</taxon>
        <taxon>Genisteae</taxon>
        <taxon>Lupinus</taxon>
    </lineage>
</organism>
<dbReference type="InterPro" id="IPR001680">
    <property type="entry name" value="WD40_rpt"/>
</dbReference>
<keyword evidence="2" id="KW-0963">Cytoplasm</keyword>
<feature type="repeat" description="WD" evidence="5">
    <location>
        <begin position="144"/>
        <end position="176"/>
    </location>
</feature>
<dbReference type="InterPro" id="IPR015943">
    <property type="entry name" value="WD40/YVTN_repeat-like_dom_sf"/>
</dbReference>